<dbReference type="GO" id="GO:0006974">
    <property type="term" value="P:DNA damage response"/>
    <property type="evidence" value="ECO:0007669"/>
    <property type="project" value="TreeGrafter"/>
</dbReference>
<organism evidence="1 2">
    <name type="scientific">Mangrovibacillus cuniculi</name>
    <dbReference type="NCBI Taxonomy" id="2593652"/>
    <lineage>
        <taxon>Bacteria</taxon>
        <taxon>Bacillati</taxon>
        <taxon>Bacillota</taxon>
        <taxon>Bacilli</taxon>
        <taxon>Bacillales</taxon>
        <taxon>Bacillaceae</taxon>
        <taxon>Mangrovibacillus</taxon>
    </lineage>
</organism>
<dbReference type="AlphaFoldDB" id="A0A7S8HEX9"/>
<dbReference type="Pfam" id="PF04402">
    <property type="entry name" value="SIMPL"/>
    <property type="match status" value="1"/>
</dbReference>
<dbReference type="KEGG" id="mcui:G8O30_02080"/>
<evidence type="ECO:0000313" key="2">
    <source>
        <dbReference type="Proteomes" id="UP000593626"/>
    </source>
</evidence>
<dbReference type="Gene3D" id="3.30.110.170">
    <property type="entry name" value="Protein of unknown function (DUF541), domain 1"/>
    <property type="match status" value="1"/>
</dbReference>
<dbReference type="Gene3D" id="3.30.70.2970">
    <property type="entry name" value="Protein of unknown function (DUF541), domain 2"/>
    <property type="match status" value="1"/>
</dbReference>
<dbReference type="Proteomes" id="UP000593626">
    <property type="component" value="Chromosome"/>
</dbReference>
<dbReference type="EMBL" id="CP049742">
    <property type="protein sequence ID" value="QPC45830.1"/>
    <property type="molecule type" value="Genomic_DNA"/>
</dbReference>
<sequence>MRRSNQNESQGPFYTAEIQVIGKGVVQVQPDTALLRVGVETEDASLQKAQRQNAQQSENLLQALYGLGIDKDSVATVDYSIYPQYDYQTSGSSQIKGYQVRHLFLVTIKPPSATGKVIDEAVNSGATLVQSIEFTVNDTGPAEQQALQLAYQDAYTKASILAQAAGYGNEYQLVPVQFYEELEQTSVPVPFQSMVKSAATPVTPPSTLSVSASIGVIFHL</sequence>
<evidence type="ECO:0000313" key="1">
    <source>
        <dbReference type="EMBL" id="QPC45830.1"/>
    </source>
</evidence>
<name>A0A7S8HEX9_9BACI</name>
<reference evidence="1 2" key="1">
    <citation type="submission" date="2019-07" db="EMBL/GenBank/DDBJ databases">
        <title>Genome sequence of 2 isolates from Red Sea Mangroves.</title>
        <authorList>
            <person name="Sefrji F."/>
            <person name="Michoud G."/>
            <person name="Merlino G."/>
            <person name="Daffonchio D."/>
        </authorList>
    </citation>
    <scope>NUCLEOTIDE SEQUENCE [LARGE SCALE GENOMIC DNA]</scope>
    <source>
        <strain evidence="1 2">R1DC41</strain>
    </source>
</reference>
<dbReference type="PANTHER" id="PTHR34387:SF1">
    <property type="entry name" value="PERIPLASMIC IMMUNOGENIC PROTEIN"/>
    <property type="match status" value="1"/>
</dbReference>
<keyword evidence="2" id="KW-1185">Reference proteome</keyword>
<dbReference type="RefSeq" id="WP_239673347.1">
    <property type="nucleotide sequence ID" value="NZ_CP049742.1"/>
</dbReference>
<proteinExistence type="predicted"/>
<dbReference type="InterPro" id="IPR052022">
    <property type="entry name" value="26kDa_periplasmic_antigen"/>
</dbReference>
<gene>
    <name evidence="1" type="ORF">G8O30_02080</name>
</gene>
<protein>
    <submittedName>
        <fullName evidence="1">SIMPL domain-containing protein</fullName>
    </submittedName>
</protein>
<dbReference type="PANTHER" id="PTHR34387">
    <property type="entry name" value="SLR1258 PROTEIN"/>
    <property type="match status" value="1"/>
</dbReference>
<dbReference type="InterPro" id="IPR007497">
    <property type="entry name" value="SIMPL/DUF541"/>
</dbReference>
<accession>A0A7S8HEX9</accession>